<dbReference type="Proteomes" id="UP000663852">
    <property type="component" value="Unassembled WGS sequence"/>
</dbReference>
<evidence type="ECO:0000256" key="10">
    <source>
        <dbReference type="RuleBase" id="RU364016"/>
    </source>
</evidence>
<evidence type="ECO:0000256" key="4">
    <source>
        <dbReference type="ARBA" id="ARBA00022679"/>
    </source>
</evidence>
<evidence type="ECO:0000256" key="8">
    <source>
        <dbReference type="ARBA" id="ARBA00023034"/>
    </source>
</evidence>
<comment type="similarity">
    <text evidence="2">Belongs to the X(+)/potassium ATPases subunit beta family.</text>
</comment>
<evidence type="ECO:0000256" key="2">
    <source>
        <dbReference type="ARBA" id="ARBA00005876"/>
    </source>
</evidence>
<gene>
    <name evidence="11" type="ORF">EDS130_LOCUS3424</name>
</gene>
<dbReference type="InterPro" id="IPR038702">
    <property type="entry name" value="Na/K_ATPase_sub_beta_sf"/>
</dbReference>
<dbReference type="Gene3D" id="3.90.550.50">
    <property type="match status" value="1"/>
</dbReference>
<dbReference type="GO" id="GO:0005890">
    <property type="term" value="C:sodium:potassium-exchanging ATPase complex"/>
    <property type="evidence" value="ECO:0007669"/>
    <property type="project" value="InterPro"/>
</dbReference>
<organism evidence="11 12">
    <name type="scientific">Adineta ricciae</name>
    <name type="common">Rotifer</name>
    <dbReference type="NCBI Taxonomy" id="249248"/>
    <lineage>
        <taxon>Eukaryota</taxon>
        <taxon>Metazoa</taxon>
        <taxon>Spiralia</taxon>
        <taxon>Gnathifera</taxon>
        <taxon>Rotifera</taxon>
        <taxon>Eurotatoria</taxon>
        <taxon>Bdelloidea</taxon>
        <taxon>Adinetida</taxon>
        <taxon>Adinetidae</taxon>
        <taxon>Adineta</taxon>
    </lineage>
</organism>
<dbReference type="EC" id="2.4.1.-" evidence="10"/>
<evidence type="ECO:0000313" key="11">
    <source>
        <dbReference type="EMBL" id="CAF0773074.1"/>
    </source>
</evidence>
<keyword evidence="4 10" id="KW-0808">Transferase</keyword>
<evidence type="ECO:0000256" key="6">
    <source>
        <dbReference type="ARBA" id="ARBA00022968"/>
    </source>
</evidence>
<dbReference type="GO" id="GO:0006814">
    <property type="term" value="P:sodium ion transport"/>
    <property type="evidence" value="ECO:0007669"/>
    <property type="project" value="InterPro"/>
</dbReference>
<dbReference type="Gene3D" id="3.90.550.10">
    <property type="entry name" value="Spore Coat Polysaccharide Biosynthesis Protein SpsA, Chain A"/>
    <property type="match status" value="1"/>
</dbReference>
<evidence type="ECO:0000256" key="5">
    <source>
        <dbReference type="ARBA" id="ARBA00022692"/>
    </source>
</evidence>
<dbReference type="EMBL" id="CAJNOJ010000008">
    <property type="protein sequence ID" value="CAF0773074.1"/>
    <property type="molecule type" value="Genomic_DNA"/>
</dbReference>
<dbReference type="PANTHER" id="PTHR12369:SF11">
    <property type="entry name" value="HEXOSYLTRANSFERASE"/>
    <property type="match status" value="1"/>
</dbReference>
<dbReference type="InterPro" id="IPR000402">
    <property type="entry name" value="Na/K_ATPase_sub_beta"/>
</dbReference>
<dbReference type="GO" id="GO:0047238">
    <property type="term" value="F:glucuronosyl-N-acetylgalactosaminyl-proteoglycan 4-beta-N-acetylgalactosaminyltransferase activity"/>
    <property type="evidence" value="ECO:0007669"/>
    <property type="project" value="TreeGrafter"/>
</dbReference>
<keyword evidence="5 10" id="KW-0812">Transmembrane</keyword>
<comment type="similarity">
    <text evidence="3 10">Belongs to the chondroitin N-acetylgalactosaminyltransferase family.</text>
</comment>
<evidence type="ECO:0000256" key="7">
    <source>
        <dbReference type="ARBA" id="ARBA00022989"/>
    </source>
</evidence>
<evidence type="ECO:0000256" key="1">
    <source>
        <dbReference type="ARBA" id="ARBA00004447"/>
    </source>
</evidence>
<comment type="subcellular location">
    <subcellularLocation>
        <location evidence="1 10">Golgi apparatus</location>
        <location evidence="1 10">Golgi stack membrane</location>
        <topology evidence="1 10">Single-pass type II membrane protein</topology>
    </subcellularLocation>
</comment>
<reference evidence="11" key="1">
    <citation type="submission" date="2021-02" db="EMBL/GenBank/DDBJ databases">
        <authorList>
            <person name="Nowell W R."/>
        </authorList>
    </citation>
    <scope>NUCLEOTIDE SEQUENCE</scope>
</reference>
<dbReference type="SUPFAM" id="SSF53448">
    <property type="entry name" value="Nucleotide-diphospho-sugar transferases"/>
    <property type="match status" value="2"/>
</dbReference>
<dbReference type="AlphaFoldDB" id="A0A813QX53"/>
<protein>
    <recommendedName>
        <fullName evidence="10">Hexosyltransferase</fullName>
        <ecNumber evidence="10">2.4.1.-</ecNumber>
    </recommendedName>
</protein>
<keyword evidence="9 10" id="KW-0472">Membrane</keyword>
<dbReference type="InterPro" id="IPR008428">
    <property type="entry name" value="Chond_GalNAc"/>
</dbReference>
<dbReference type="Gene3D" id="2.60.40.1660">
    <property type="entry name" value="Na, k-atpase alpha subunit"/>
    <property type="match status" value="1"/>
</dbReference>
<keyword evidence="8 10" id="KW-0333">Golgi apparatus</keyword>
<dbReference type="PANTHER" id="PTHR12369">
    <property type="entry name" value="CHONDROITIN SYNTHASE"/>
    <property type="match status" value="1"/>
</dbReference>
<feature type="transmembrane region" description="Helical" evidence="10">
    <location>
        <begin position="93"/>
        <end position="117"/>
    </location>
</feature>
<dbReference type="GO" id="GO:0006813">
    <property type="term" value="P:potassium ion transport"/>
    <property type="evidence" value="ECO:0007669"/>
    <property type="project" value="InterPro"/>
</dbReference>
<dbReference type="OrthoDB" id="431432at2759"/>
<dbReference type="InterPro" id="IPR029044">
    <property type="entry name" value="Nucleotide-diphossugar_trans"/>
</dbReference>
<evidence type="ECO:0000256" key="3">
    <source>
        <dbReference type="ARBA" id="ARBA00009239"/>
    </source>
</evidence>
<dbReference type="Pfam" id="PF05679">
    <property type="entry name" value="CHGN"/>
    <property type="match status" value="2"/>
</dbReference>
<name>A0A813QX53_ADIRI</name>
<dbReference type="GO" id="GO:0032580">
    <property type="term" value="C:Golgi cisterna membrane"/>
    <property type="evidence" value="ECO:0007669"/>
    <property type="project" value="UniProtKB-SubCell"/>
</dbReference>
<sequence>MKIKSLVLLDMLYQIGKEPMSGREIEQADPAKDVPVVSTTDPAETKLVDQGQSKAKVTPKEKKSVLQAVLHFVYNPQQKTVLGRSSLNWAKLALFYSVFFFCLGSFFVGFLYLFALFTDSNEPRYTNTESTMAVRTTATVVGLGFRPQPIIDDNLIRVTNTKQQQEQIASSLSLFRQVYLTQKSDAKTEVCSANNPASELPQGFACEFDWSDIVKNDDHPCSEKNLYGFQQEQPCVLVKLNKVYGWTPSPGRLPEHIVKLQGGRNSGPIQDPDVYITCEGAHPADKDVLTDLVYYSMDNPNGSPSYGTIPNHFFPYRNAPDHVQPFVLVQFKKLPLDRLNDQAKLFLTIAVLSSHERLNDYLPAILETWALTTTMEIEIVIFLEETSSTNVDFLDRIFSTLNTDILACLYIVKLKHVENHYPPQKKSFYAMKFLYTFYQHRTSWVLRLDDNAYVHIEKLIPWLKSIDHRQALYIGQGGTGRRNGPAVHFPPEKYFCMGGSGVILSQQTLMQLGPWLDQCYRNELLTNHEDVELGRCILTHVQIGCTNAYDSKVLFYHHYGPYYSFGDDFTPKIISHAFILHPIKNRTVFRQLYSFFLRQNHHPTNISEWKPLNSETHVTFLNNRELDTTRDIQLQLIDGRWKVYIDTTVRSYIERLQKIWYHRSSNWTVANGKATFGYHRAGFKHGLELITEILLNLRSTHISPVQSLIVRKRFYIRQGLVNQNRMTYREIINVNHESQLNLIVVANNKDNALLRFIRNFHDEILHYSARKPLFTLTILYFSQNNSSALNLIYQLSVRYPSAIHLSIVNSTQHTYNRGLGRQLASNYFTTNQLLFFLDVDLTFTGQALVNTREMIIHLLSISSCAVYFPIVYSTFSNTFNPTYQQLSRIEKDSGLFSIYGFGNVAVRKGDLDRVGGWELNNHEWGIEDVNLFQRFVNRSAECYVFRAVEPDLRHYYHKKMCQGIQNPAREKMCIDAEASLLGSQKDMVNYIFKHELI</sequence>
<dbReference type="InterPro" id="IPR051227">
    <property type="entry name" value="CS_glycosyltransferase"/>
</dbReference>
<proteinExistence type="inferred from homology"/>
<comment type="caution">
    <text evidence="11">The sequence shown here is derived from an EMBL/GenBank/DDBJ whole genome shotgun (WGS) entry which is preliminary data.</text>
</comment>
<dbReference type="Pfam" id="PF00287">
    <property type="entry name" value="Na_K-ATPase"/>
    <property type="match status" value="1"/>
</dbReference>
<accession>A0A813QX53</accession>
<evidence type="ECO:0000313" key="12">
    <source>
        <dbReference type="Proteomes" id="UP000663852"/>
    </source>
</evidence>
<keyword evidence="6 10" id="KW-0735">Signal-anchor</keyword>
<evidence type="ECO:0000256" key="9">
    <source>
        <dbReference type="ARBA" id="ARBA00023136"/>
    </source>
</evidence>
<keyword evidence="7 10" id="KW-1133">Transmembrane helix</keyword>